<name>A0A8S3XJM2_PARAO</name>
<gene>
    <name evidence="1" type="ORF">PAPOLLO_LOCUS19104</name>
</gene>
<evidence type="ECO:0000313" key="2">
    <source>
        <dbReference type="Proteomes" id="UP000691718"/>
    </source>
</evidence>
<comment type="caution">
    <text evidence="1">The sequence shown here is derived from an EMBL/GenBank/DDBJ whole genome shotgun (WGS) entry which is preliminary data.</text>
</comment>
<sequence length="90" mass="10762">MVAWDLMLMSIVADEEGAQANDRDRRRCWVGNVWKEMESKGELNNLFNDLKYDVQKFYDYHRMDYEKFQALLNICRPCIEKRAPESVARP</sequence>
<dbReference type="OrthoDB" id="2668416at2759"/>
<accession>A0A8S3XJM2</accession>
<proteinExistence type="predicted"/>
<protein>
    <submittedName>
        <fullName evidence="1">(apollo) hypothetical protein</fullName>
    </submittedName>
</protein>
<dbReference type="AlphaFoldDB" id="A0A8S3XJM2"/>
<dbReference type="Proteomes" id="UP000691718">
    <property type="component" value="Unassembled WGS sequence"/>
</dbReference>
<dbReference type="EMBL" id="CAJQZP010001196">
    <property type="protein sequence ID" value="CAG5028669.1"/>
    <property type="molecule type" value="Genomic_DNA"/>
</dbReference>
<evidence type="ECO:0000313" key="1">
    <source>
        <dbReference type="EMBL" id="CAG5028669.1"/>
    </source>
</evidence>
<reference evidence="1" key="1">
    <citation type="submission" date="2021-04" db="EMBL/GenBank/DDBJ databases">
        <authorList>
            <person name="Tunstrom K."/>
        </authorList>
    </citation>
    <scope>NUCLEOTIDE SEQUENCE</scope>
</reference>
<organism evidence="1 2">
    <name type="scientific">Parnassius apollo</name>
    <name type="common">Apollo butterfly</name>
    <name type="synonym">Papilio apollo</name>
    <dbReference type="NCBI Taxonomy" id="110799"/>
    <lineage>
        <taxon>Eukaryota</taxon>
        <taxon>Metazoa</taxon>
        <taxon>Ecdysozoa</taxon>
        <taxon>Arthropoda</taxon>
        <taxon>Hexapoda</taxon>
        <taxon>Insecta</taxon>
        <taxon>Pterygota</taxon>
        <taxon>Neoptera</taxon>
        <taxon>Endopterygota</taxon>
        <taxon>Lepidoptera</taxon>
        <taxon>Glossata</taxon>
        <taxon>Ditrysia</taxon>
        <taxon>Papilionoidea</taxon>
        <taxon>Papilionidae</taxon>
        <taxon>Parnassiinae</taxon>
        <taxon>Parnassini</taxon>
        <taxon>Parnassius</taxon>
        <taxon>Parnassius</taxon>
    </lineage>
</organism>
<keyword evidence="2" id="KW-1185">Reference proteome</keyword>